<dbReference type="AlphaFoldDB" id="L0CFW6"/>
<proteinExistence type="predicted"/>
<dbReference type="EMBL" id="JX524189">
    <property type="protein sequence ID" value="AGA14269.1"/>
    <property type="molecule type" value="Genomic_DNA"/>
</dbReference>
<sequence length="248" mass="28736">MIVKLRYKINLPNSLRTQNIGSTLHGVLMELLPSELVEHLHNLSYNPFRQRLIFEKELVIWEIVGLHKMVSEELLKLENLREITIKRAQKTVSLSLLSKDAIAVDDLVKKEMGREIDSRIISLKFTSPTSFKANGHYDIFPDIRKIFRSLMMNFDFFSETTKIYDYEVLSYIEENVHIVSYKLMTKNFHLEKIKVKGFQGDMTLKVTGAEQFVKLVLLMIKYATFAGIGMKTSLGMGGVSINERHYLR</sequence>
<accession>L0CFW6</accession>
<keyword evidence="2" id="KW-0614">Plasmid</keyword>
<dbReference type="CDD" id="cd21141">
    <property type="entry name" value="Cas6_III-like"/>
    <property type="match status" value="1"/>
</dbReference>
<evidence type="ECO:0000259" key="1">
    <source>
        <dbReference type="Pfam" id="PF10040"/>
    </source>
</evidence>
<name>L0CFW6_LACLL</name>
<feature type="domain" description="CRISPR-associated protein Cas6 C-terminal" evidence="1">
    <location>
        <begin position="123"/>
        <end position="239"/>
    </location>
</feature>
<dbReference type="InterPro" id="IPR019267">
    <property type="entry name" value="CRISPR-assoc_Cas6_C"/>
</dbReference>
<gene>
    <name evidence="2" type="primary">cas6</name>
</gene>
<geneLocation type="plasmid" evidence="2">
    <name>pKLM</name>
</geneLocation>
<reference evidence="2" key="1">
    <citation type="journal article" date="2012" name="PLoS ONE">
        <title>Mobile CRISPR/Cas-Mediated Bacteriophage Resistance in Lactococcus lactis.</title>
        <authorList>
            <person name="Millen A.M."/>
            <person name="Horvath P."/>
            <person name="Boyaval P."/>
            <person name="Romero D.A."/>
        </authorList>
    </citation>
    <scope>NUCLEOTIDE SEQUENCE</scope>
    <source>
        <strain evidence="2">DGCC7167</strain>
        <plasmid evidence="2">pKLM</plasmid>
    </source>
</reference>
<evidence type="ECO:0000313" key="2">
    <source>
        <dbReference type="EMBL" id="AGA14269.1"/>
    </source>
</evidence>
<dbReference type="Gene3D" id="3.30.70.1900">
    <property type="match status" value="1"/>
</dbReference>
<protein>
    <submittedName>
        <fullName evidence="2">CRISPR-associated protein Cas6</fullName>
    </submittedName>
</protein>
<organism evidence="2">
    <name type="scientific">Lactococcus lactis subsp. lactis</name>
    <name type="common">Streptococcus lactis</name>
    <dbReference type="NCBI Taxonomy" id="1360"/>
    <lineage>
        <taxon>Bacteria</taxon>
        <taxon>Bacillati</taxon>
        <taxon>Bacillota</taxon>
        <taxon>Bacilli</taxon>
        <taxon>Lactobacillales</taxon>
        <taxon>Streptococcaceae</taxon>
        <taxon>Lactococcus</taxon>
    </lineage>
</organism>
<dbReference type="Pfam" id="PF10040">
    <property type="entry name" value="CRISPR_Cas6"/>
    <property type="match status" value="1"/>
</dbReference>
<dbReference type="SMR" id="L0CFW6"/>